<name>A0ABW2XZ86_9ACTN</name>
<keyword evidence="2" id="KW-1185">Reference proteome</keyword>
<reference evidence="2" key="1">
    <citation type="journal article" date="2019" name="Int. J. Syst. Evol. Microbiol.">
        <title>The Global Catalogue of Microorganisms (GCM) 10K type strain sequencing project: providing services to taxonomists for standard genome sequencing and annotation.</title>
        <authorList>
            <consortium name="The Broad Institute Genomics Platform"/>
            <consortium name="The Broad Institute Genome Sequencing Center for Infectious Disease"/>
            <person name="Wu L."/>
            <person name="Ma J."/>
        </authorList>
    </citation>
    <scope>NUCLEOTIDE SEQUENCE [LARGE SCALE GENOMIC DNA]</scope>
    <source>
        <strain evidence="2">JCM 9371</strain>
    </source>
</reference>
<comment type="caution">
    <text evidence="1">The sequence shown here is derived from an EMBL/GenBank/DDBJ whole genome shotgun (WGS) entry which is preliminary data.</text>
</comment>
<dbReference type="Proteomes" id="UP001597063">
    <property type="component" value="Unassembled WGS sequence"/>
</dbReference>
<protein>
    <submittedName>
        <fullName evidence="1">Uncharacterized protein</fullName>
    </submittedName>
</protein>
<accession>A0ABW2XZ86</accession>
<gene>
    <name evidence="1" type="ORF">ACFQZM_44630</name>
</gene>
<dbReference type="RefSeq" id="WP_131759506.1">
    <property type="nucleotide sequence ID" value="NZ_CAACUY010000080.1"/>
</dbReference>
<organism evidence="1 2">
    <name type="scientific">Actinomadura fibrosa</name>
    <dbReference type="NCBI Taxonomy" id="111802"/>
    <lineage>
        <taxon>Bacteria</taxon>
        <taxon>Bacillati</taxon>
        <taxon>Actinomycetota</taxon>
        <taxon>Actinomycetes</taxon>
        <taxon>Streptosporangiales</taxon>
        <taxon>Thermomonosporaceae</taxon>
        <taxon>Actinomadura</taxon>
    </lineage>
</organism>
<dbReference type="EMBL" id="JBHTGP010000031">
    <property type="protein sequence ID" value="MFD0691641.1"/>
    <property type="molecule type" value="Genomic_DNA"/>
</dbReference>
<sequence length="464" mass="52311">MDVERVPNPGQVGGCAGLPRAAGVTSEEILRVAAFRDRAPEREAAIIALVYHRLACDLAVHLGPEVNWYGFATWSSKAVGASLDLGPTSPLLLETGSRLRVPRRFQRQFRAVALVTLGPSYQLALALANRAIFLETASLAAGLRFGPSAASAAPSFLYRIADPPVPSNSQEPDAEERPMFLSDLLGDADDHYLDLATTLMTDAAGTDDPGRRRELLLGANVALSAFEQARAQRLLELAMYRPCRWLMRVSWRWALSAITRRPFHRFGLYTRPHEQMSWTVRHAESLWSRFYTRFIMVLPTPVSRIRLGKSLRPPPGAAVHPFPPIEDARVRKLIESFQPQPEHALDGVHDWLDYRARMRFITSYFRSYLSMPEMLGPPFAPTLLEELGKEVALGAVPDPVYCEWFHKQQQDFEARASRPGMRGWVLRKFYRPPIECDPDAAELAQIELSDYLVERIVNRQVRDE</sequence>
<evidence type="ECO:0000313" key="1">
    <source>
        <dbReference type="EMBL" id="MFD0691641.1"/>
    </source>
</evidence>
<evidence type="ECO:0000313" key="2">
    <source>
        <dbReference type="Proteomes" id="UP001597063"/>
    </source>
</evidence>
<proteinExistence type="predicted"/>